<dbReference type="Proteomes" id="UP000215506">
    <property type="component" value="Unassembled WGS sequence"/>
</dbReference>
<reference evidence="3 4" key="1">
    <citation type="submission" date="2017-07" db="EMBL/GenBank/DDBJ databases">
        <title>First draft Genome Sequence of Nocardia cerradoensis isolated from human infection.</title>
        <authorList>
            <person name="Carrasco G."/>
        </authorList>
    </citation>
    <scope>NUCLEOTIDE SEQUENCE [LARGE SCALE GENOMIC DNA]</scope>
    <source>
        <strain evidence="3 4">CNM20130759</strain>
    </source>
</reference>
<evidence type="ECO:0000313" key="3">
    <source>
        <dbReference type="EMBL" id="OXR44303.1"/>
    </source>
</evidence>
<dbReference type="SUPFAM" id="SSF109854">
    <property type="entry name" value="DinB/YfiT-like putative metalloenzymes"/>
    <property type="match status" value="1"/>
</dbReference>
<accession>A0A231H5M0</accession>
<dbReference type="InterPro" id="IPR024344">
    <property type="entry name" value="MDMPI_metal-binding"/>
</dbReference>
<dbReference type="NCBIfam" id="TIGR03083">
    <property type="entry name" value="maleylpyruvate isomerase family mycothiol-dependent enzyme"/>
    <property type="match status" value="1"/>
</dbReference>
<dbReference type="InterPro" id="IPR017517">
    <property type="entry name" value="Maleyloyr_isom"/>
</dbReference>
<dbReference type="AlphaFoldDB" id="A0A231H5M0"/>
<dbReference type="InterPro" id="IPR017520">
    <property type="entry name" value="CHP03086"/>
</dbReference>
<evidence type="ECO:0000256" key="1">
    <source>
        <dbReference type="SAM" id="MobiDB-lite"/>
    </source>
</evidence>
<comment type="caution">
    <text evidence="3">The sequence shown here is derived from an EMBL/GenBank/DDBJ whole genome shotgun (WGS) entry which is preliminary data.</text>
</comment>
<feature type="domain" description="Mycothiol-dependent maleylpyruvate isomerase metal-binding" evidence="2">
    <location>
        <begin position="20"/>
        <end position="67"/>
    </location>
</feature>
<dbReference type="Pfam" id="PF11716">
    <property type="entry name" value="MDMPI_N"/>
    <property type="match status" value="1"/>
</dbReference>
<evidence type="ECO:0000313" key="4">
    <source>
        <dbReference type="Proteomes" id="UP000215506"/>
    </source>
</evidence>
<dbReference type="NCBIfam" id="TIGR03086">
    <property type="entry name" value="TIGR03086 family metal-binding protein"/>
    <property type="match status" value="1"/>
</dbReference>
<dbReference type="InterPro" id="IPR034660">
    <property type="entry name" value="DinB/YfiT-like"/>
</dbReference>
<organism evidence="3 4">
    <name type="scientific">Nocardia cerradoensis</name>
    <dbReference type="NCBI Taxonomy" id="85688"/>
    <lineage>
        <taxon>Bacteria</taxon>
        <taxon>Bacillati</taxon>
        <taxon>Actinomycetota</taxon>
        <taxon>Actinomycetes</taxon>
        <taxon>Mycobacteriales</taxon>
        <taxon>Nocardiaceae</taxon>
        <taxon>Nocardia</taxon>
    </lineage>
</organism>
<sequence length="184" mass="19768">MSELLRLDAMALALIGHDVVTLDDADLAAPTPCAGWDVADLITHMNERHEAVNASVLGNSVDGVDDPREVFAQITARWIAAMERSGEVVVLPRSGPLPVEHVLGVHLVDMLTHRWDLARALRRPCPVPARLLAAALPIARSITAPGSPLNGPGGAYRPRLAEDDSRPPLDNIVALLGRDPDWRG</sequence>
<gene>
    <name evidence="3" type="ORF">B7C42_03864</name>
</gene>
<dbReference type="EMBL" id="NGAF01000007">
    <property type="protein sequence ID" value="OXR44303.1"/>
    <property type="molecule type" value="Genomic_DNA"/>
</dbReference>
<protein>
    <recommendedName>
        <fullName evidence="2">Mycothiol-dependent maleylpyruvate isomerase metal-binding domain-containing protein</fullName>
    </recommendedName>
</protein>
<evidence type="ECO:0000259" key="2">
    <source>
        <dbReference type="Pfam" id="PF11716"/>
    </source>
</evidence>
<feature type="region of interest" description="Disordered" evidence="1">
    <location>
        <begin position="147"/>
        <end position="167"/>
    </location>
</feature>
<dbReference type="RefSeq" id="WP_094026071.1">
    <property type="nucleotide sequence ID" value="NZ_NGAF01000007.1"/>
</dbReference>
<name>A0A231H5M0_9NOCA</name>
<dbReference type="Gene3D" id="1.20.120.450">
    <property type="entry name" value="dinb family like domain"/>
    <property type="match status" value="1"/>
</dbReference>
<keyword evidence="4" id="KW-1185">Reference proteome</keyword>
<proteinExistence type="predicted"/>
<dbReference type="GO" id="GO:0046872">
    <property type="term" value="F:metal ion binding"/>
    <property type="evidence" value="ECO:0007669"/>
    <property type="project" value="InterPro"/>
</dbReference>